<keyword evidence="3" id="KW-1185">Reference proteome</keyword>
<feature type="compositionally biased region" description="Acidic residues" evidence="1">
    <location>
        <begin position="1"/>
        <end position="10"/>
    </location>
</feature>
<sequence>MSADGADPDDAGVPSVAGEGVAGEGSEAARVSEAAEGSETGEKVGGAEESGVAVEASIVEAMATSCARSGVLAVREDSSACFLAWSPADRARAGGARTSW</sequence>
<name>A0ABN5PLB1_9ACTO</name>
<proteinExistence type="predicted"/>
<evidence type="ECO:0000313" key="2">
    <source>
        <dbReference type="EMBL" id="AYD89007.1"/>
    </source>
</evidence>
<protein>
    <submittedName>
        <fullName evidence="2">Uncharacterized protein</fullName>
    </submittedName>
</protein>
<gene>
    <name evidence="2" type="ORF">D5R93_01155</name>
</gene>
<feature type="region of interest" description="Disordered" evidence="1">
    <location>
        <begin position="1"/>
        <end position="51"/>
    </location>
</feature>
<reference evidence="2 3" key="1">
    <citation type="submission" date="2018-09" db="EMBL/GenBank/DDBJ databases">
        <authorList>
            <person name="Li J."/>
        </authorList>
    </citation>
    <scope>NUCLEOTIDE SEQUENCE [LARGE SCALE GENOMIC DNA]</scope>
    <source>
        <strain evidence="2 3">2129</strain>
    </source>
</reference>
<feature type="compositionally biased region" description="Low complexity" evidence="1">
    <location>
        <begin position="11"/>
        <end position="29"/>
    </location>
</feature>
<evidence type="ECO:0000256" key="1">
    <source>
        <dbReference type="SAM" id="MobiDB-lite"/>
    </source>
</evidence>
<dbReference type="Proteomes" id="UP000273001">
    <property type="component" value="Chromosome"/>
</dbReference>
<accession>A0ABN5PLB1</accession>
<organism evidence="2 3">
    <name type="scientific">Actinomyces lilanjuaniae</name>
    <dbReference type="NCBI Taxonomy" id="2321394"/>
    <lineage>
        <taxon>Bacteria</taxon>
        <taxon>Bacillati</taxon>
        <taxon>Actinomycetota</taxon>
        <taxon>Actinomycetes</taxon>
        <taxon>Actinomycetales</taxon>
        <taxon>Actinomycetaceae</taxon>
        <taxon>Actinomyces</taxon>
    </lineage>
</organism>
<dbReference type="EMBL" id="CP032514">
    <property type="protein sequence ID" value="AYD89007.1"/>
    <property type="molecule type" value="Genomic_DNA"/>
</dbReference>
<evidence type="ECO:0000313" key="3">
    <source>
        <dbReference type="Proteomes" id="UP000273001"/>
    </source>
</evidence>